<evidence type="ECO:0000256" key="5">
    <source>
        <dbReference type="SAM" id="MobiDB-lite"/>
    </source>
</evidence>
<proteinExistence type="inferred from homology"/>
<reference evidence="8 9" key="1">
    <citation type="submission" date="2016-10" db="EMBL/GenBank/DDBJ databases">
        <title>Rhodobacter sp. LPB0142, isolated from sea water.</title>
        <authorList>
            <person name="Kim E."/>
            <person name="Yi H."/>
        </authorList>
    </citation>
    <scope>NUCLEOTIDE SEQUENCE [LARGE SCALE GENOMIC DNA]</scope>
    <source>
        <strain evidence="8 9">LPB0142</strain>
    </source>
</reference>
<dbReference type="Pfam" id="PF01402">
    <property type="entry name" value="RHH_1"/>
    <property type="match status" value="1"/>
</dbReference>
<sequence>MRRITITLPDEIAEEIDRFMAQSGAQNRSEAIRDLVRRALSSRADVAPEAPALGVVTATVDLTMRNLGARLSRARLDAHDHHLAALSIPLDHTTSLEVSVTRGPVGALSAAAEALFAERGVAHGQLALIPIAEAGPRHSHAHAGDEHSHITVQSGFGASAPAHPFGHAQPFAGPHSHPHPHPHPHFHPHPPPKPGKG</sequence>
<dbReference type="EMBL" id="CP017781">
    <property type="protein sequence ID" value="AOZ69324.1"/>
    <property type="molecule type" value="Genomic_DNA"/>
</dbReference>
<dbReference type="NCBIfam" id="NF002815">
    <property type="entry name" value="PRK02967.1"/>
    <property type="match status" value="1"/>
</dbReference>
<name>A0A1D9MBS2_9RHOB</name>
<keyword evidence="3" id="KW-0238">DNA-binding</keyword>
<evidence type="ECO:0000259" key="7">
    <source>
        <dbReference type="Pfam" id="PF08753"/>
    </source>
</evidence>
<dbReference type="PANTHER" id="PTHR34719">
    <property type="entry name" value="NICKEL-RESPONSIVE REGULATOR"/>
    <property type="match status" value="1"/>
</dbReference>
<keyword evidence="9" id="KW-1185">Reference proteome</keyword>
<evidence type="ECO:0000256" key="2">
    <source>
        <dbReference type="ARBA" id="ARBA00023015"/>
    </source>
</evidence>
<accession>A0A1D9MBS2</accession>
<dbReference type="Pfam" id="PF08753">
    <property type="entry name" value="NikR_C"/>
    <property type="match status" value="1"/>
</dbReference>
<evidence type="ECO:0000313" key="8">
    <source>
        <dbReference type="EMBL" id="AOZ69324.1"/>
    </source>
</evidence>
<dbReference type="SUPFAM" id="SSF47598">
    <property type="entry name" value="Ribbon-helix-helix"/>
    <property type="match status" value="1"/>
</dbReference>
<comment type="similarity">
    <text evidence="1">Belongs to the transcriptional regulatory CopG/NikR family.</text>
</comment>
<dbReference type="RefSeq" id="WP_071166090.1">
    <property type="nucleotide sequence ID" value="NZ_CP017781.1"/>
</dbReference>
<feature type="compositionally biased region" description="Basic residues" evidence="5">
    <location>
        <begin position="176"/>
        <end position="197"/>
    </location>
</feature>
<dbReference type="GO" id="GO:0003677">
    <property type="term" value="F:DNA binding"/>
    <property type="evidence" value="ECO:0007669"/>
    <property type="project" value="UniProtKB-KW"/>
</dbReference>
<dbReference type="KEGG" id="rhp:LPB142_08345"/>
<keyword evidence="2" id="KW-0805">Transcription regulation</keyword>
<dbReference type="GO" id="GO:0006355">
    <property type="term" value="P:regulation of DNA-templated transcription"/>
    <property type="evidence" value="ECO:0007669"/>
    <property type="project" value="InterPro"/>
</dbReference>
<dbReference type="InterPro" id="IPR002145">
    <property type="entry name" value="CopG"/>
</dbReference>
<dbReference type="InterPro" id="IPR027271">
    <property type="entry name" value="Acetolactate_synth/TF_NikR_C"/>
</dbReference>
<keyword evidence="4" id="KW-0804">Transcription</keyword>
<dbReference type="Gene3D" id="1.10.1220.10">
    <property type="entry name" value="Met repressor-like"/>
    <property type="match status" value="1"/>
</dbReference>
<feature type="domain" description="Transcription factor NikR nickel binding C-terminal" evidence="7">
    <location>
        <begin position="54"/>
        <end position="129"/>
    </location>
</feature>
<evidence type="ECO:0000259" key="6">
    <source>
        <dbReference type="Pfam" id="PF01402"/>
    </source>
</evidence>
<evidence type="ECO:0000256" key="1">
    <source>
        <dbReference type="ARBA" id="ARBA00008478"/>
    </source>
</evidence>
<evidence type="ECO:0008006" key="10">
    <source>
        <dbReference type="Google" id="ProtNLM"/>
    </source>
</evidence>
<organism evidence="8 9">
    <name type="scientific">Rhodobacter xanthinilyticus</name>
    <dbReference type="NCBI Taxonomy" id="1850250"/>
    <lineage>
        <taxon>Bacteria</taxon>
        <taxon>Pseudomonadati</taxon>
        <taxon>Pseudomonadota</taxon>
        <taxon>Alphaproteobacteria</taxon>
        <taxon>Rhodobacterales</taxon>
        <taxon>Rhodobacter group</taxon>
        <taxon>Rhodobacter</taxon>
    </lineage>
</organism>
<dbReference type="SUPFAM" id="SSF55021">
    <property type="entry name" value="ACT-like"/>
    <property type="match status" value="1"/>
</dbReference>
<dbReference type="InterPro" id="IPR050192">
    <property type="entry name" value="CopG/NikR_regulator"/>
</dbReference>
<protein>
    <recommendedName>
        <fullName evidence="10">Nickel-responsive regulator</fullName>
    </recommendedName>
</protein>
<evidence type="ECO:0000256" key="3">
    <source>
        <dbReference type="ARBA" id="ARBA00023125"/>
    </source>
</evidence>
<dbReference type="STRING" id="1850250.LPB142_08345"/>
<dbReference type="InterPro" id="IPR010985">
    <property type="entry name" value="Ribbon_hlx_hlx"/>
</dbReference>
<dbReference type="InterPro" id="IPR014864">
    <property type="entry name" value="TF_NikR_Ni-bd_C"/>
</dbReference>
<dbReference type="Proteomes" id="UP000176562">
    <property type="component" value="Chromosome"/>
</dbReference>
<dbReference type="AlphaFoldDB" id="A0A1D9MBS2"/>
<gene>
    <name evidence="8" type="ORF">LPB142_08345</name>
</gene>
<evidence type="ECO:0000313" key="9">
    <source>
        <dbReference type="Proteomes" id="UP000176562"/>
    </source>
</evidence>
<evidence type="ECO:0000256" key="4">
    <source>
        <dbReference type="ARBA" id="ARBA00023163"/>
    </source>
</evidence>
<dbReference type="InterPro" id="IPR013321">
    <property type="entry name" value="Arc_rbn_hlx_hlx"/>
</dbReference>
<dbReference type="CDD" id="cd22231">
    <property type="entry name" value="RHH_NikR_HicB-like"/>
    <property type="match status" value="1"/>
</dbReference>
<dbReference type="InterPro" id="IPR045865">
    <property type="entry name" value="ACT-like_dom_sf"/>
</dbReference>
<feature type="region of interest" description="Disordered" evidence="5">
    <location>
        <begin position="155"/>
        <end position="197"/>
    </location>
</feature>
<dbReference type="Gene3D" id="3.30.70.1150">
    <property type="entry name" value="ACT-like. Chain A, domain 2"/>
    <property type="match status" value="1"/>
</dbReference>
<dbReference type="PANTHER" id="PTHR34719:SF2">
    <property type="entry name" value="NICKEL-RESPONSIVE REGULATOR"/>
    <property type="match status" value="1"/>
</dbReference>
<feature type="domain" description="Ribbon-helix-helix protein CopG" evidence="6">
    <location>
        <begin position="2"/>
        <end position="40"/>
    </location>
</feature>